<protein>
    <recommendedName>
        <fullName evidence="1">HTH cro/C1-type domain-containing protein</fullName>
    </recommendedName>
</protein>
<dbReference type="Proteomes" id="UP000199546">
    <property type="component" value="Unassembled WGS sequence"/>
</dbReference>
<dbReference type="SUPFAM" id="SSF47413">
    <property type="entry name" value="lambda repressor-like DNA-binding domains"/>
    <property type="match status" value="1"/>
</dbReference>
<evidence type="ECO:0000313" key="3">
    <source>
        <dbReference type="Proteomes" id="UP000199546"/>
    </source>
</evidence>
<dbReference type="InterPro" id="IPR001387">
    <property type="entry name" value="Cro/C1-type_HTH"/>
</dbReference>
<feature type="domain" description="HTH cro/C1-type" evidence="1">
    <location>
        <begin position="8"/>
        <end position="49"/>
    </location>
</feature>
<dbReference type="GO" id="GO:0003677">
    <property type="term" value="F:DNA binding"/>
    <property type="evidence" value="ECO:0007669"/>
    <property type="project" value="InterPro"/>
</dbReference>
<dbReference type="EMBL" id="FPBA01000041">
    <property type="protein sequence ID" value="SFU08294.1"/>
    <property type="molecule type" value="Genomic_DNA"/>
</dbReference>
<gene>
    <name evidence="2" type="ORF">SAMN05660657_05503</name>
</gene>
<keyword evidence="3" id="KW-1185">Reference proteome</keyword>
<name>A0A1I7D9N0_9ACTN</name>
<accession>A0A1I7D9N0</accession>
<evidence type="ECO:0000259" key="1">
    <source>
        <dbReference type="PROSITE" id="PS50943"/>
    </source>
</evidence>
<sequence>MAPEGRLAFAKRAGVDPGTLAHFLDGTRWPQLRTLSKIEAAIGWTPGYIAELAEGSTTTEIGSDASGGARILVESYRQLSPENQRQVERIVATFLVRDEQGRRSL</sequence>
<evidence type="ECO:0000313" key="2">
    <source>
        <dbReference type="EMBL" id="SFU08294.1"/>
    </source>
</evidence>
<dbReference type="PROSITE" id="PS50943">
    <property type="entry name" value="HTH_CROC1"/>
    <property type="match status" value="1"/>
</dbReference>
<dbReference type="RefSeq" id="WP_139246081.1">
    <property type="nucleotide sequence ID" value="NZ_FPBA01000041.1"/>
</dbReference>
<reference evidence="3" key="1">
    <citation type="submission" date="2016-10" db="EMBL/GenBank/DDBJ databases">
        <authorList>
            <person name="Varghese N."/>
            <person name="Submissions S."/>
        </authorList>
    </citation>
    <scope>NUCLEOTIDE SEQUENCE [LARGE SCALE GENOMIC DNA]</scope>
    <source>
        <strain evidence="3">DSM 46136</strain>
    </source>
</reference>
<proteinExistence type="predicted"/>
<dbReference type="OrthoDB" id="5192612at2"/>
<dbReference type="AlphaFoldDB" id="A0A1I7D9N0"/>
<organism evidence="2 3">
    <name type="scientific">Geodermatophilus amargosae</name>
    <dbReference type="NCBI Taxonomy" id="1296565"/>
    <lineage>
        <taxon>Bacteria</taxon>
        <taxon>Bacillati</taxon>
        <taxon>Actinomycetota</taxon>
        <taxon>Actinomycetes</taxon>
        <taxon>Geodermatophilales</taxon>
        <taxon>Geodermatophilaceae</taxon>
        <taxon>Geodermatophilus</taxon>
    </lineage>
</organism>
<dbReference type="InterPro" id="IPR010982">
    <property type="entry name" value="Lambda_DNA-bd_dom_sf"/>
</dbReference>